<gene>
    <name evidence="2" type="ORF">DI563_05070</name>
</gene>
<evidence type="ECO:0000256" key="1">
    <source>
        <dbReference type="SAM" id="SignalP"/>
    </source>
</evidence>
<dbReference type="Proteomes" id="UP000249135">
    <property type="component" value="Unassembled WGS sequence"/>
</dbReference>
<organism evidence="2 3">
    <name type="scientific">Variovorax paradoxus</name>
    <dbReference type="NCBI Taxonomy" id="34073"/>
    <lineage>
        <taxon>Bacteria</taxon>
        <taxon>Pseudomonadati</taxon>
        <taxon>Pseudomonadota</taxon>
        <taxon>Betaproteobacteria</taxon>
        <taxon>Burkholderiales</taxon>
        <taxon>Comamonadaceae</taxon>
        <taxon>Variovorax</taxon>
    </lineage>
</organism>
<feature type="chain" id="PRO_5015900169" description="DUF5666 domain-containing protein" evidence="1">
    <location>
        <begin position="25"/>
        <end position="126"/>
    </location>
</feature>
<evidence type="ECO:0000313" key="2">
    <source>
        <dbReference type="EMBL" id="PZQ77065.1"/>
    </source>
</evidence>
<dbReference type="EMBL" id="QFPP01000032">
    <property type="protein sequence ID" value="PZQ77065.1"/>
    <property type="molecule type" value="Genomic_DNA"/>
</dbReference>
<keyword evidence="1" id="KW-0732">Signal</keyword>
<comment type="caution">
    <text evidence="2">The sequence shown here is derived from an EMBL/GenBank/DDBJ whole genome shotgun (WGS) entry which is preliminary data.</text>
</comment>
<feature type="signal peptide" evidence="1">
    <location>
        <begin position="1"/>
        <end position="24"/>
    </location>
</feature>
<proteinExistence type="predicted"/>
<dbReference type="AlphaFoldDB" id="A0A2W5QQ67"/>
<evidence type="ECO:0000313" key="3">
    <source>
        <dbReference type="Proteomes" id="UP000249135"/>
    </source>
</evidence>
<evidence type="ECO:0008006" key="4">
    <source>
        <dbReference type="Google" id="ProtNLM"/>
    </source>
</evidence>
<reference evidence="2 3" key="1">
    <citation type="submission" date="2017-08" db="EMBL/GenBank/DDBJ databases">
        <title>Infants hospitalized years apart are colonized by the same room-sourced microbial strains.</title>
        <authorList>
            <person name="Brooks B."/>
            <person name="Olm M.R."/>
            <person name="Firek B.A."/>
            <person name="Baker R."/>
            <person name="Thomas B.C."/>
            <person name="Morowitz M.J."/>
            <person name="Banfield J.F."/>
        </authorList>
    </citation>
    <scope>NUCLEOTIDE SEQUENCE [LARGE SCALE GENOMIC DNA]</scope>
    <source>
        <strain evidence="2">S2_005_003_R2_41</strain>
    </source>
</reference>
<sequence length="126" mass="12744">MIRKSLIASAVALAGVFATSLATAHGVADPQHGGVVQGSADLSFELVAQPGGALIYVMDHDDEADVAKYSGKLTVLNGSAKSEGEIKPAGGNKLEVKGVALAKGAKAVAVIEGAGRKAITVRFTMR</sequence>
<name>A0A2W5QQ67_VARPD</name>
<accession>A0A2W5QQ67</accession>
<protein>
    <recommendedName>
        <fullName evidence="4">DUF5666 domain-containing protein</fullName>
    </recommendedName>
</protein>